<evidence type="ECO:0000313" key="1">
    <source>
        <dbReference type="EMBL" id="GAA4651290.1"/>
    </source>
</evidence>
<reference evidence="2" key="1">
    <citation type="journal article" date="2019" name="Int. J. Syst. Evol. Microbiol.">
        <title>The Global Catalogue of Microorganisms (GCM) 10K type strain sequencing project: providing services to taxonomists for standard genome sequencing and annotation.</title>
        <authorList>
            <consortium name="The Broad Institute Genomics Platform"/>
            <consortium name="The Broad Institute Genome Sequencing Center for Infectious Disease"/>
            <person name="Wu L."/>
            <person name="Ma J."/>
        </authorList>
    </citation>
    <scope>NUCLEOTIDE SEQUENCE [LARGE SCALE GENOMIC DNA]</scope>
    <source>
        <strain evidence="2">JCM 17805</strain>
    </source>
</reference>
<accession>A0ABP8V8C0</accession>
<sequence length="154" mass="16630">MGKRLLLAGLILIAIALLLNLPGILRQINGEPAVRQYDCLDREQECLAASTSIGQVSLSIEPASLPAMQPLSLTVNASDRRVDSVNLQFIGRDMNMGLQPVPLIRNADHPDLWQGEGVISLCTVDADMVWLARVTVMASGKPYVVEFVLGAATH</sequence>
<organism evidence="1 2">
    <name type="scientific">Kistimonas scapharcae</name>
    <dbReference type="NCBI Taxonomy" id="1036133"/>
    <lineage>
        <taxon>Bacteria</taxon>
        <taxon>Pseudomonadati</taxon>
        <taxon>Pseudomonadota</taxon>
        <taxon>Gammaproteobacteria</taxon>
        <taxon>Oceanospirillales</taxon>
        <taxon>Endozoicomonadaceae</taxon>
        <taxon>Kistimonas</taxon>
    </lineage>
</organism>
<dbReference type="Proteomes" id="UP001500604">
    <property type="component" value="Unassembled WGS sequence"/>
</dbReference>
<comment type="caution">
    <text evidence="1">The sequence shown here is derived from an EMBL/GenBank/DDBJ whole genome shotgun (WGS) entry which is preliminary data.</text>
</comment>
<name>A0ABP8V8C0_9GAMM</name>
<evidence type="ECO:0000313" key="2">
    <source>
        <dbReference type="Proteomes" id="UP001500604"/>
    </source>
</evidence>
<gene>
    <name evidence="1" type="ORF">GCM10023116_35740</name>
</gene>
<keyword evidence="2" id="KW-1185">Reference proteome</keyword>
<proteinExistence type="predicted"/>
<dbReference type="EMBL" id="BAABFL010000446">
    <property type="protein sequence ID" value="GAA4651290.1"/>
    <property type="molecule type" value="Genomic_DNA"/>
</dbReference>
<protein>
    <recommendedName>
        <fullName evidence="3">YtkA-like domain-containing protein</fullName>
    </recommendedName>
</protein>
<dbReference type="RefSeq" id="WP_345197644.1">
    <property type="nucleotide sequence ID" value="NZ_BAABFL010000446.1"/>
</dbReference>
<evidence type="ECO:0008006" key="3">
    <source>
        <dbReference type="Google" id="ProtNLM"/>
    </source>
</evidence>